<gene>
    <name evidence="9" type="primary">alr</name>
    <name evidence="9" type="ORF">MB2181_03925</name>
</gene>
<dbReference type="AlphaFoldDB" id="A0P6N2"/>
<dbReference type="OrthoDB" id="9813814at2"/>
<evidence type="ECO:0000256" key="2">
    <source>
        <dbReference type="ARBA" id="ARBA00001933"/>
    </source>
</evidence>
<dbReference type="NCBIfam" id="TIGR00492">
    <property type="entry name" value="alr"/>
    <property type="match status" value="1"/>
</dbReference>
<feature type="domain" description="Alanine racemase C-terminal" evidence="8">
    <location>
        <begin position="230"/>
        <end position="356"/>
    </location>
</feature>
<dbReference type="InterPro" id="IPR009006">
    <property type="entry name" value="Ala_racemase/Decarboxylase_C"/>
</dbReference>
<dbReference type="PRINTS" id="PR00992">
    <property type="entry name" value="ALARACEMASE"/>
</dbReference>
<dbReference type="Pfam" id="PF00842">
    <property type="entry name" value="Ala_racemase_C"/>
    <property type="match status" value="1"/>
</dbReference>
<evidence type="ECO:0000313" key="9">
    <source>
        <dbReference type="EMBL" id="EAV47192.1"/>
    </source>
</evidence>
<dbReference type="Pfam" id="PF01168">
    <property type="entry name" value="Ala_racemase_N"/>
    <property type="match status" value="1"/>
</dbReference>
<evidence type="ECO:0000256" key="6">
    <source>
        <dbReference type="PIRSR" id="PIRSR600821-50"/>
    </source>
</evidence>
<dbReference type="GO" id="GO:0005829">
    <property type="term" value="C:cytosol"/>
    <property type="evidence" value="ECO:0007669"/>
    <property type="project" value="TreeGrafter"/>
</dbReference>
<comment type="caution">
    <text evidence="9">The sequence shown here is derived from an EMBL/GenBank/DDBJ whole genome shotgun (WGS) entry which is preliminary data.</text>
</comment>
<evidence type="ECO:0000256" key="7">
    <source>
        <dbReference type="PIRSR" id="PIRSR600821-52"/>
    </source>
</evidence>
<dbReference type="HAMAP" id="MF_01201">
    <property type="entry name" value="Ala_racemase"/>
    <property type="match status" value="1"/>
</dbReference>
<dbReference type="SMART" id="SM01005">
    <property type="entry name" value="Ala_racemase_C"/>
    <property type="match status" value="1"/>
</dbReference>
<evidence type="ECO:0000256" key="1">
    <source>
        <dbReference type="ARBA" id="ARBA00000316"/>
    </source>
</evidence>
<dbReference type="GO" id="GO:0030170">
    <property type="term" value="F:pyridoxal phosphate binding"/>
    <property type="evidence" value="ECO:0007669"/>
    <property type="project" value="UniProtKB-UniRule"/>
</dbReference>
<dbReference type="GO" id="GO:0008784">
    <property type="term" value="F:alanine racemase activity"/>
    <property type="evidence" value="ECO:0007669"/>
    <property type="project" value="UniProtKB-UniRule"/>
</dbReference>
<feature type="binding site" evidence="5 7">
    <location>
        <position position="299"/>
    </location>
    <ligand>
        <name>substrate</name>
    </ligand>
</feature>
<proteinExistence type="inferred from homology"/>
<dbReference type="SUPFAM" id="SSF50621">
    <property type="entry name" value="Alanine racemase C-terminal domain-like"/>
    <property type="match status" value="1"/>
</dbReference>
<evidence type="ECO:0000256" key="5">
    <source>
        <dbReference type="HAMAP-Rule" id="MF_01201"/>
    </source>
</evidence>
<dbReference type="CDD" id="cd06827">
    <property type="entry name" value="PLPDE_III_AR_proteobact"/>
    <property type="match status" value="1"/>
</dbReference>
<dbReference type="GO" id="GO:0030632">
    <property type="term" value="P:D-alanine biosynthetic process"/>
    <property type="evidence" value="ECO:0007669"/>
    <property type="project" value="UniProtKB-UniRule"/>
</dbReference>
<dbReference type="FunFam" id="3.20.20.10:FF:000002">
    <property type="entry name" value="Alanine racemase"/>
    <property type="match status" value="1"/>
</dbReference>
<comment type="pathway">
    <text evidence="5">Amino-acid biosynthesis; D-alanine biosynthesis; D-alanine from L-alanine: step 1/1.</text>
</comment>
<comment type="catalytic activity">
    <reaction evidence="1 5">
        <text>L-alanine = D-alanine</text>
        <dbReference type="Rhea" id="RHEA:20249"/>
        <dbReference type="ChEBI" id="CHEBI:57416"/>
        <dbReference type="ChEBI" id="CHEBI:57972"/>
        <dbReference type="EC" id="5.1.1.1"/>
    </reaction>
</comment>
<comment type="cofactor">
    <cofactor evidence="2 5 6">
        <name>pyridoxal 5'-phosphate</name>
        <dbReference type="ChEBI" id="CHEBI:597326"/>
    </cofactor>
</comment>
<dbReference type="Gene3D" id="3.20.20.10">
    <property type="entry name" value="Alanine racemase"/>
    <property type="match status" value="1"/>
</dbReference>
<dbReference type="InterPro" id="IPR001608">
    <property type="entry name" value="Ala_racemase_N"/>
</dbReference>
<sequence length="358" mass="39123">MRALKASFHSAAFSSNLKRVKSYSPNSKVMAVLKANAYGHGLIEAARALNDADGFSVLTLSEAIELREHGFTQHLLLLEGFFKPYEVKICSLMGIGAVIHHAQQIDYINQVKPVKPIDVHLKVNTGMNRLGFMPKDVDLILKQLEESPYINKIVIMTHFSDADGEKGVASQLACFNEIKGIDIYERSVANSAAIIKYPETHFEWVRPGIMLYGASPFDDKTGNDFQLKPVMSLRSEIIAIQTLEESQSVGYGSVFTAPHKMTVGIVACGYADGYPRHAPSGTPLMVDGVITQTVGRVSMDMLYVDLSSLPNAGVGSSVELWGKGVLVDEVARQSHTVGYELLCAISASSRVPMEYQHG</sequence>
<dbReference type="InterPro" id="IPR029066">
    <property type="entry name" value="PLP-binding_barrel"/>
</dbReference>
<dbReference type="SUPFAM" id="SSF51419">
    <property type="entry name" value="PLP-binding barrel"/>
    <property type="match status" value="1"/>
</dbReference>
<comment type="similarity">
    <text evidence="5">Belongs to the alanine racemase family.</text>
</comment>
<dbReference type="Proteomes" id="UP000054262">
    <property type="component" value="Unassembled WGS sequence"/>
</dbReference>
<dbReference type="Gene3D" id="2.40.37.10">
    <property type="entry name" value="Lyase, Ornithine Decarboxylase, Chain A, domain 1"/>
    <property type="match status" value="1"/>
</dbReference>
<dbReference type="PANTHER" id="PTHR30511:SF0">
    <property type="entry name" value="ALANINE RACEMASE, CATABOLIC-RELATED"/>
    <property type="match status" value="1"/>
</dbReference>
<evidence type="ECO:0000259" key="8">
    <source>
        <dbReference type="SMART" id="SM01005"/>
    </source>
</evidence>
<evidence type="ECO:0000256" key="4">
    <source>
        <dbReference type="ARBA" id="ARBA00023235"/>
    </source>
</evidence>
<keyword evidence="3 5" id="KW-0663">Pyridoxal phosphate</keyword>
<keyword evidence="4 5" id="KW-0413">Isomerase</keyword>
<comment type="function">
    <text evidence="5">Catalyzes the interconversion of L-alanine and D-alanine. May also act on other amino acids.</text>
</comment>
<dbReference type="UniPathway" id="UPA00042">
    <property type="reaction ID" value="UER00497"/>
</dbReference>
<name>A0P6N2_9PROT</name>
<dbReference type="InterPro" id="IPR000821">
    <property type="entry name" value="Ala_racemase"/>
</dbReference>
<evidence type="ECO:0000256" key="3">
    <source>
        <dbReference type="ARBA" id="ARBA00022898"/>
    </source>
</evidence>
<dbReference type="PANTHER" id="PTHR30511">
    <property type="entry name" value="ALANINE RACEMASE"/>
    <property type="match status" value="1"/>
</dbReference>
<dbReference type="PROSITE" id="PS00395">
    <property type="entry name" value="ALANINE_RACEMASE"/>
    <property type="match status" value="1"/>
</dbReference>
<dbReference type="InterPro" id="IPR020622">
    <property type="entry name" value="Ala_racemase_pyridoxalP-BS"/>
</dbReference>
<feature type="binding site" evidence="5 7">
    <location>
        <position position="129"/>
    </location>
    <ligand>
        <name>substrate</name>
    </ligand>
</feature>
<dbReference type="EC" id="5.1.1.1" evidence="5"/>
<protein>
    <recommendedName>
        <fullName evidence="5">Alanine racemase</fullName>
        <ecNumber evidence="5">5.1.1.1</ecNumber>
    </recommendedName>
</protein>
<organism evidence="9 10">
    <name type="scientific">Methylophilales bacterium HTCC2181</name>
    <dbReference type="NCBI Taxonomy" id="383631"/>
    <lineage>
        <taxon>Bacteria</taxon>
        <taxon>Pseudomonadati</taxon>
        <taxon>Pseudomonadota</taxon>
        <taxon>Betaproteobacteria</taxon>
        <taxon>Nitrosomonadales</taxon>
        <taxon>OM43 clade</taxon>
    </lineage>
</organism>
<accession>A0P6N2</accession>
<feature type="modified residue" description="N6-(pyridoxal phosphate)lysine" evidence="5 6">
    <location>
        <position position="34"/>
    </location>
</feature>
<dbReference type="EMBL" id="AAUX01000001">
    <property type="protein sequence ID" value="EAV47192.1"/>
    <property type="molecule type" value="Genomic_DNA"/>
</dbReference>
<reference evidence="9 10" key="1">
    <citation type="submission" date="2006-11" db="EMBL/GenBank/DDBJ databases">
        <authorList>
            <person name="Giovannoni S."/>
            <person name="Vergin K."/>
            <person name="Ferriera S."/>
            <person name="Johnson J."/>
            <person name="Kravitz S."/>
            <person name="Beeson K."/>
            <person name="Sutton G."/>
            <person name="Rogers Y.-H."/>
            <person name="Friedman R."/>
            <person name="Frazier M."/>
            <person name="Venter J.C."/>
        </authorList>
    </citation>
    <scope>NUCLEOTIDE SEQUENCE [LARGE SCALE GENOMIC DNA]</scope>
    <source>
        <strain evidence="9 10">HTCC2181</strain>
    </source>
</reference>
<feature type="active site" description="Proton acceptor; specific for D-alanine" evidence="5">
    <location>
        <position position="34"/>
    </location>
</feature>
<keyword evidence="10" id="KW-1185">Reference proteome</keyword>
<evidence type="ECO:0000313" key="10">
    <source>
        <dbReference type="Proteomes" id="UP000054262"/>
    </source>
</evidence>
<dbReference type="InterPro" id="IPR011079">
    <property type="entry name" value="Ala_racemase_C"/>
</dbReference>
<feature type="active site" description="Proton acceptor; specific for L-alanine" evidence="5">
    <location>
        <position position="251"/>
    </location>
</feature>